<dbReference type="GO" id="GO:0004067">
    <property type="term" value="F:asparaginase activity"/>
    <property type="evidence" value="ECO:0007669"/>
    <property type="project" value="UniProtKB-UniRule"/>
</dbReference>
<dbReference type="PROSITE" id="PS00144">
    <property type="entry name" value="ASN_GLN_ASE_1"/>
    <property type="match status" value="1"/>
</dbReference>
<dbReference type="Pfam" id="PF17763">
    <property type="entry name" value="Asparaginase_C"/>
    <property type="match status" value="1"/>
</dbReference>
<dbReference type="PANTHER" id="PTHR11707:SF28">
    <property type="entry name" value="60 KDA LYSOPHOSPHOLIPASE"/>
    <property type="match status" value="1"/>
</dbReference>
<protein>
    <recommendedName>
        <fullName evidence="3">L-asparaginase</fullName>
    </recommendedName>
</protein>
<dbReference type="Gene3D" id="3.40.50.1170">
    <property type="entry name" value="L-asparaginase, N-terminal domain"/>
    <property type="match status" value="1"/>
</dbReference>
<evidence type="ECO:0000256" key="2">
    <source>
        <dbReference type="ARBA" id="ARBA00022801"/>
    </source>
</evidence>
<dbReference type="InterPro" id="IPR020827">
    <property type="entry name" value="Asparaginase/glutaminase_AS1"/>
</dbReference>
<dbReference type="InterPro" id="IPR027474">
    <property type="entry name" value="L-asparaginase_N"/>
</dbReference>
<dbReference type="InterPro" id="IPR040919">
    <property type="entry name" value="Asparaginase_C"/>
</dbReference>
<proteinExistence type="inferred from homology"/>
<evidence type="ECO:0000313" key="8">
    <source>
        <dbReference type="Proteomes" id="UP000308037"/>
    </source>
</evidence>
<dbReference type="OrthoDB" id="85706at2157"/>
<dbReference type="CDD" id="cd08964">
    <property type="entry name" value="L-asparaginase_II"/>
    <property type="match status" value="1"/>
</dbReference>
<keyword evidence="2" id="KW-0378">Hydrolase</keyword>
<dbReference type="InterPro" id="IPR006034">
    <property type="entry name" value="Asparaginase/glutaminase-like"/>
</dbReference>
<keyword evidence="8" id="KW-1185">Reference proteome</keyword>
<evidence type="ECO:0000256" key="4">
    <source>
        <dbReference type="PROSITE-ProRule" id="PRU10099"/>
    </source>
</evidence>
<dbReference type="PANTHER" id="PTHR11707">
    <property type="entry name" value="L-ASPARAGINASE"/>
    <property type="match status" value="1"/>
</dbReference>
<reference evidence="7 8" key="1">
    <citation type="submission" date="2019-04" db="EMBL/GenBank/DDBJ databases">
        <title>Natronomonas sp. F20-122 a newhaloarchaeon isolated from a saline saltern of Isla Bacuta, Huelva, Spain.</title>
        <authorList>
            <person name="Duran-Viseras A."/>
            <person name="Sanchez-Porro C."/>
            <person name="Ventosa A."/>
        </authorList>
    </citation>
    <scope>NUCLEOTIDE SEQUENCE [LARGE SCALE GENOMIC DNA]</scope>
    <source>
        <strain evidence="7 8">F20-122</strain>
    </source>
</reference>
<dbReference type="InterPro" id="IPR027473">
    <property type="entry name" value="L-asparaginase_C"/>
</dbReference>
<dbReference type="PIRSF" id="PIRSF001220">
    <property type="entry name" value="L-ASNase_gatD"/>
    <property type="match status" value="1"/>
</dbReference>
<dbReference type="Pfam" id="PF00710">
    <property type="entry name" value="Asparaginase"/>
    <property type="match status" value="1"/>
</dbReference>
<evidence type="ECO:0000256" key="1">
    <source>
        <dbReference type="ARBA" id="ARBA00010518"/>
    </source>
</evidence>
<dbReference type="AlphaFoldDB" id="A0A4U5J764"/>
<dbReference type="RefSeq" id="WP_137277601.1">
    <property type="nucleotide sequence ID" value="NZ_QKNX01000009.1"/>
</dbReference>
<feature type="domain" description="Asparaginase/glutaminase C-terminal" evidence="6">
    <location>
        <begin position="228"/>
        <end position="340"/>
    </location>
</feature>
<dbReference type="InterPro" id="IPR037152">
    <property type="entry name" value="L-asparaginase_N_sf"/>
</dbReference>
<evidence type="ECO:0000256" key="3">
    <source>
        <dbReference type="ARBA" id="ARBA00070292"/>
    </source>
</evidence>
<dbReference type="FunFam" id="3.40.50.1170:FF:000001">
    <property type="entry name" value="L-asparaginase 2"/>
    <property type="match status" value="1"/>
</dbReference>
<name>A0A4U5J764_9EURY</name>
<dbReference type="PRINTS" id="PR00139">
    <property type="entry name" value="ASNGLNASE"/>
</dbReference>
<evidence type="ECO:0000313" key="7">
    <source>
        <dbReference type="EMBL" id="TKR24484.1"/>
    </source>
</evidence>
<dbReference type="Gene3D" id="3.40.50.40">
    <property type="match status" value="1"/>
</dbReference>
<comment type="caution">
    <text evidence="7">The sequence shown here is derived from an EMBL/GenBank/DDBJ whole genome shotgun (WGS) entry which is preliminary data.</text>
</comment>
<dbReference type="PIRSF" id="PIRSF500176">
    <property type="entry name" value="L_ASNase"/>
    <property type="match status" value="1"/>
</dbReference>
<evidence type="ECO:0000259" key="6">
    <source>
        <dbReference type="Pfam" id="PF17763"/>
    </source>
</evidence>
<dbReference type="EMBL" id="QKNX01000009">
    <property type="protein sequence ID" value="TKR24484.1"/>
    <property type="molecule type" value="Genomic_DNA"/>
</dbReference>
<dbReference type="PROSITE" id="PS51732">
    <property type="entry name" value="ASN_GLN_ASE_3"/>
    <property type="match status" value="1"/>
</dbReference>
<dbReference type="GO" id="GO:0006528">
    <property type="term" value="P:asparagine metabolic process"/>
    <property type="evidence" value="ECO:0007669"/>
    <property type="project" value="InterPro"/>
</dbReference>
<dbReference type="SMR" id="A0A4U5J764"/>
<dbReference type="SMART" id="SM00870">
    <property type="entry name" value="Asparaginase"/>
    <property type="match status" value="1"/>
</dbReference>
<dbReference type="InterPro" id="IPR036152">
    <property type="entry name" value="Asp/glu_Ase-like_sf"/>
</dbReference>
<dbReference type="SUPFAM" id="SSF53774">
    <property type="entry name" value="Glutaminase/Asparaginase"/>
    <property type="match status" value="1"/>
</dbReference>
<feature type="active site" evidence="4">
    <location>
        <position position="21"/>
    </location>
</feature>
<organism evidence="7 8">
    <name type="scientific">Natronomonas salsuginis</name>
    <dbReference type="NCBI Taxonomy" id="2217661"/>
    <lineage>
        <taxon>Archaea</taxon>
        <taxon>Methanobacteriati</taxon>
        <taxon>Methanobacteriota</taxon>
        <taxon>Stenosarchaea group</taxon>
        <taxon>Halobacteria</taxon>
        <taxon>Halobacteriales</taxon>
        <taxon>Natronomonadaceae</taxon>
        <taxon>Natronomonas</taxon>
    </lineage>
</organism>
<comment type="similarity">
    <text evidence="1">Belongs to the asparaginase 1 family.</text>
</comment>
<sequence length="343" mass="36702">MTESSDAHKKPHVHIVATGGTIANVGGEYDSPENFLTADDLIEELPKLEEVANITSTGISRLGSSHLIPDVWYDVYEEIMLHAESDDPPDGFVITHGSNTSEETAYFLNLALDTDLPVVVTAAQRGIGKVGHDGFKNLFDAVRTAASPESVGRGALLVANDEIHHSRDVSKLASNRPDAWESSNFGKVGIASPNQPIRFYRSTARKSGTDTVFSLSETPLEEFPLTDIHIVYSALGEDNTVVDAIADDAAGIVVAGFMTGGAASRPEGPSQSEALERAAKKEIPIVMCTRGSYGCIEPKGQDLPGGYGIGGDTLRPQKARILLALGLTKTSDPEELKDFFETY</sequence>
<dbReference type="SFLD" id="SFLDS00057">
    <property type="entry name" value="Glutaminase/Asparaginase"/>
    <property type="match status" value="1"/>
</dbReference>
<feature type="domain" description="L-asparaginase N-terminal" evidence="5">
    <location>
        <begin position="12"/>
        <end position="201"/>
    </location>
</feature>
<dbReference type="Proteomes" id="UP000308037">
    <property type="component" value="Unassembled WGS sequence"/>
</dbReference>
<dbReference type="InterPro" id="IPR004550">
    <property type="entry name" value="AsnASE_II"/>
</dbReference>
<gene>
    <name evidence="7" type="ORF">DM868_14750</name>
</gene>
<evidence type="ECO:0000259" key="5">
    <source>
        <dbReference type="Pfam" id="PF00710"/>
    </source>
</evidence>
<accession>A0A4U5J764</accession>